<proteinExistence type="predicted"/>
<name>A0AC58S0C7_TOBAC</name>
<keyword evidence="1" id="KW-1185">Reference proteome</keyword>
<reference evidence="1" key="1">
    <citation type="journal article" date="2014" name="Nat. Commun.">
        <title>The tobacco genome sequence and its comparison with those of tomato and potato.</title>
        <authorList>
            <person name="Sierro N."/>
            <person name="Battey J.N."/>
            <person name="Ouadi S."/>
            <person name="Bakaher N."/>
            <person name="Bovet L."/>
            <person name="Willig A."/>
            <person name="Goepfert S."/>
            <person name="Peitsch M.C."/>
            <person name="Ivanov N.V."/>
        </authorList>
    </citation>
    <scope>NUCLEOTIDE SEQUENCE [LARGE SCALE GENOMIC DNA]</scope>
</reference>
<evidence type="ECO:0000313" key="1">
    <source>
        <dbReference type="Proteomes" id="UP000790787"/>
    </source>
</evidence>
<dbReference type="Proteomes" id="UP000790787">
    <property type="component" value="Chromosome 1"/>
</dbReference>
<accession>A0AC58S0C7</accession>
<protein>
    <submittedName>
        <fullName evidence="2">Uncharacterized protein LOC142164361</fullName>
    </submittedName>
</protein>
<sequence>MEESWDENRLLKILPHDWALHIIENINPPAAHNELDRPYWMLEAKGNFTVKSAWEYLRRRRDPSIAYQNIWVKGLPFKIAFFMWKVWKAKLSLDDYFMKLGYVVTSRCWCCLNPDEETLPHVFFRSQVAQSVWYYFLSNAGLSMEGLSLQQTIIKCWTAHVIPRLKPIFHALPSIIFWELWKRRNIYNMEKLYQLVG</sequence>
<gene>
    <name evidence="2" type="primary">LOC142164361</name>
</gene>
<dbReference type="RefSeq" id="XP_075078442.1">
    <property type="nucleotide sequence ID" value="XM_075222341.1"/>
</dbReference>
<organism evidence="1 2">
    <name type="scientific">Nicotiana tabacum</name>
    <name type="common">Common tobacco</name>
    <dbReference type="NCBI Taxonomy" id="4097"/>
    <lineage>
        <taxon>Eukaryota</taxon>
        <taxon>Viridiplantae</taxon>
        <taxon>Streptophyta</taxon>
        <taxon>Embryophyta</taxon>
        <taxon>Tracheophyta</taxon>
        <taxon>Spermatophyta</taxon>
        <taxon>Magnoliopsida</taxon>
        <taxon>eudicotyledons</taxon>
        <taxon>Gunneridae</taxon>
        <taxon>Pentapetalae</taxon>
        <taxon>asterids</taxon>
        <taxon>lamiids</taxon>
        <taxon>Solanales</taxon>
        <taxon>Solanaceae</taxon>
        <taxon>Nicotianoideae</taxon>
        <taxon>Nicotianeae</taxon>
        <taxon>Nicotiana</taxon>
    </lineage>
</organism>
<evidence type="ECO:0000313" key="2">
    <source>
        <dbReference type="RefSeq" id="XP_075078442.1"/>
    </source>
</evidence>
<reference evidence="2" key="2">
    <citation type="submission" date="2025-08" db="UniProtKB">
        <authorList>
            <consortium name="RefSeq"/>
        </authorList>
    </citation>
    <scope>IDENTIFICATION</scope>
    <source>
        <tissue evidence="2">Leaf</tissue>
    </source>
</reference>